<protein>
    <recommendedName>
        <fullName evidence="3">GerMN domain-containing protein</fullName>
    </recommendedName>
</protein>
<name>A0A1B2HWY8_9PSEU</name>
<dbReference type="AlphaFoldDB" id="A0A1B2HWY8"/>
<dbReference type="Proteomes" id="UP000093053">
    <property type="component" value="Chromosome"/>
</dbReference>
<proteinExistence type="predicted"/>
<dbReference type="EMBL" id="CP016793">
    <property type="protein sequence ID" value="ANZ42205.1"/>
    <property type="molecule type" value="Genomic_DNA"/>
</dbReference>
<gene>
    <name evidence="1" type="ORF">BBK82_46020</name>
</gene>
<evidence type="ECO:0000313" key="2">
    <source>
        <dbReference type="Proteomes" id="UP000093053"/>
    </source>
</evidence>
<sequence>MMVSACGVQPTPVLPGSDAPTVSVRELTVYFVSADGSELVRRTRSHTGMVDNTTAITTLIGGLTDEETKLGLRTEVPKTTQPVLTVSNLILLPTDMLPLSKLASFQLFCTAFANGATVNGLPDGFDCP</sequence>
<dbReference type="STRING" id="1586287.BBK82_46020"/>
<evidence type="ECO:0008006" key="3">
    <source>
        <dbReference type="Google" id="ProtNLM"/>
    </source>
</evidence>
<evidence type="ECO:0000313" key="1">
    <source>
        <dbReference type="EMBL" id="ANZ42205.1"/>
    </source>
</evidence>
<organism evidence="1 2">
    <name type="scientific">Lentzea guizhouensis</name>
    <dbReference type="NCBI Taxonomy" id="1586287"/>
    <lineage>
        <taxon>Bacteria</taxon>
        <taxon>Bacillati</taxon>
        <taxon>Actinomycetota</taxon>
        <taxon>Actinomycetes</taxon>
        <taxon>Pseudonocardiales</taxon>
        <taxon>Pseudonocardiaceae</taxon>
        <taxon>Lentzea</taxon>
    </lineage>
</organism>
<dbReference type="KEGG" id="led:BBK82_46020"/>
<keyword evidence="2" id="KW-1185">Reference proteome</keyword>
<accession>A0A1B2HWY8</accession>
<reference evidence="1 2" key="1">
    <citation type="submission" date="2016-07" db="EMBL/GenBank/DDBJ databases">
        <title>Complete genome sequence of the Lentzea guizhouensis DHS C013.</title>
        <authorList>
            <person name="Cao C."/>
        </authorList>
    </citation>
    <scope>NUCLEOTIDE SEQUENCE [LARGE SCALE GENOMIC DNA]</scope>
    <source>
        <strain evidence="1 2">DHS C013</strain>
    </source>
</reference>